<proteinExistence type="predicted"/>
<dbReference type="Proteomes" id="UP000266492">
    <property type="component" value="Unassembled WGS sequence"/>
</dbReference>
<name>A0A395W1X2_BACOV</name>
<gene>
    <name evidence="2" type="ORF">DWX70_10095</name>
    <name evidence="1" type="ORF">PQ628_24345</name>
</gene>
<evidence type="ECO:0000313" key="3">
    <source>
        <dbReference type="Proteomes" id="UP000266492"/>
    </source>
</evidence>
<accession>A0A395W1X2</accession>
<dbReference type="EMBL" id="QRVZ01000006">
    <property type="protein sequence ID" value="RGS84700.1"/>
    <property type="molecule type" value="Genomic_DNA"/>
</dbReference>
<dbReference type="Proteomes" id="UP001215078">
    <property type="component" value="Unassembled WGS sequence"/>
</dbReference>
<dbReference type="EMBL" id="JAQQPO010000044">
    <property type="protein sequence ID" value="MDC7961332.1"/>
    <property type="molecule type" value="Genomic_DNA"/>
</dbReference>
<comment type="caution">
    <text evidence="2">The sequence shown here is derived from an EMBL/GenBank/DDBJ whole genome shotgun (WGS) entry which is preliminary data.</text>
</comment>
<evidence type="ECO:0000313" key="2">
    <source>
        <dbReference type="EMBL" id="RGS84700.1"/>
    </source>
</evidence>
<reference evidence="2 3" key="1">
    <citation type="submission" date="2018-08" db="EMBL/GenBank/DDBJ databases">
        <title>A genome reference for cultivated species of the human gut microbiota.</title>
        <authorList>
            <person name="Zou Y."/>
            <person name="Xue W."/>
            <person name="Luo G."/>
        </authorList>
    </citation>
    <scope>NUCLEOTIDE SEQUENCE [LARGE SCALE GENOMIC DNA]</scope>
    <source>
        <strain evidence="2 3">AF20-9LB</strain>
    </source>
</reference>
<dbReference type="AlphaFoldDB" id="A0A395W1X2"/>
<reference evidence="1" key="2">
    <citation type="submission" date="2022-10" db="EMBL/GenBank/DDBJ databases">
        <title>Human gut microbiome strain richness.</title>
        <authorList>
            <person name="Chen-Liaw A."/>
        </authorList>
    </citation>
    <scope>NUCLEOTIDE SEQUENCE</scope>
    <source>
        <strain evidence="1">RTP21484st1_H8_RTP21484_190118</strain>
    </source>
</reference>
<dbReference type="RefSeq" id="WP_118418655.1">
    <property type="nucleotide sequence ID" value="NZ_CAKJYX010000005.1"/>
</dbReference>
<sequence length="269" mass="31250">MVEHLEIRNFTPISFEDRTITFKTSLDIIQEVMNVPMCALTSLLRANGYDDIDDTTSLCIDEKGLEIFAEAYIRKIRSYFFSSLRNISRLTQNELSNFNQFVESFKKIDLQGESLKWSDIDIEHLRETFIDKVKRKTSPQSTCSSYLDLLAHVVVRKQKKDNYSSYIDYSTSCLTVSYESIIQELSIQRTDELLDNIVHSYYYVAKSTYSKRQWHIDFQIRNIYISARYHIYSTGSDEDSNSAVIKSDYPFIYQPNAIGISSYPLPIAG</sequence>
<evidence type="ECO:0000313" key="1">
    <source>
        <dbReference type="EMBL" id="MDC7961332.1"/>
    </source>
</evidence>
<protein>
    <submittedName>
        <fullName evidence="2">Uncharacterized protein</fullName>
    </submittedName>
</protein>
<organism evidence="2 3">
    <name type="scientific">Bacteroides ovatus</name>
    <dbReference type="NCBI Taxonomy" id="28116"/>
    <lineage>
        <taxon>Bacteria</taxon>
        <taxon>Pseudomonadati</taxon>
        <taxon>Bacteroidota</taxon>
        <taxon>Bacteroidia</taxon>
        <taxon>Bacteroidales</taxon>
        <taxon>Bacteroidaceae</taxon>
        <taxon>Bacteroides</taxon>
    </lineage>
</organism>